<feature type="compositionally biased region" description="Low complexity" evidence="1">
    <location>
        <begin position="429"/>
        <end position="445"/>
    </location>
</feature>
<keyword evidence="3" id="KW-1185">Reference proteome</keyword>
<protein>
    <submittedName>
        <fullName evidence="2">Uncharacterized protein</fullName>
    </submittedName>
</protein>
<evidence type="ECO:0000313" key="2">
    <source>
        <dbReference type="EMBL" id="OII71886.1"/>
    </source>
</evidence>
<organism evidence="2 3">
    <name type="scientific">Cryptosporidium ubiquitum</name>
    <dbReference type="NCBI Taxonomy" id="857276"/>
    <lineage>
        <taxon>Eukaryota</taxon>
        <taxon>Sar</taxon>
        <taxon>Alveolata</taxon>
        <taxon>Apicomplexa</taxon>
        <taxon>Conoidasida</taxon>
        <taxon>Coccidia</taxon>
        <taxon>Eucoccidiorida</taxon>
        <taxon>Eimeriorina</taxon>
        <taxon>Cryptosporidiidae</taxon>
        <taxon>Cryptosporidium</taxon>
    </lineage>
</organism>
<comment type="caution">
    <text evidence="2">The sequence shown here is derived from an EMBL/GenBank/DDBJ whole genome shotgun (WGS) entry which is preliminary data.</text>
</comment>
<dbReference type="OrthoDB" id="343342at2759"/>
<proteinExistence type="predicted"/>
<feature type="region of interest" description="Disordered" evidence="1">
    <location>
        <begin position="380"/>
        <end position="454"/>
    </location>
</feature>
<sequence>MKLFYNRKISKFSLLLLYLLFGWGILGSLQENSVKFSENILKVCRDYRRLKQEQQMLLLTWINEILENKSIAFNIRYNLKKCKKSLRDSLNKKDSIRDRLVKFFFERRIKDYEEECRQLTKAKDPLKIGKEELEELQRFTEEANTDSESKQNNYYPQRFENGIYNNFLSNSNTIENFIFDLLNNQPQSSEPNETSEIINYILPYDSYSNYLNDDGIPIIMETENFILKHDSLLLLVPLKVPMHMNYVRMPLPELEPQPEDIQIDYSITLMKDPIIAINRIYKDESEHSTKSLNSAAENEIVDEKLDILDFSESSDIISESEFTDFGSLNLHSVVNEKNKKRRRKTESILDGLNRSDERDGINFGSQESALNELAINVGLRPTSDQDTVSSDNSEYTGPESESSGTEEYGSQSESASTDRDYEDDQDSFQESANDSSISESQDSSIQYDRDYESE</sequence>
<dbReference type="GeneID" id="39977486"/>
<evidence type="ECO:0000256" key="1">
    <source>
        <dbReference type="SAM" id="MobiDB-lite"/>
    </source>
</evidence>
<dbReference type="VEuPathDB" id="CryptoDB:cubi_00694"/>
<gene>
    <name evidence="2" type="ORF">cubi_00694</name>
</gene>
<dbReference type="EMBL" id="LRBP01000027">
    <property type="protein sequence ID" value="OII71886.1"/>
    <property type="molecule type" value="Genomic_DNA"/>
</dbReference>
<reference evidence="2 3" key="1">
    <citation type="submission" date="2016-10" db="EMBL/GenBank/DDBJ databases">
        <title>Reductive evolution of mitochondrial metabolism and differential evolution of invasion-related proteins in Cryptosporidium.</title>
        <authorList>
            <person name="Liu S."/>
            <person name="Roellig D.M."/>
            <person name="Guo Y."/>
            <person name="Li N."/>
            <person name="Frace M.A."/>
            <person name="Tang K."/>
            <person name="Zhang L."/>
            <person name="Feng Y."/>
            <person name="Xiao L."/>
        </authorList>
    </citation>
    <scope>NUCLEOTIDE SEQUENCE [LARGE SCALE GENOMIC DNA]</scope>
    <source>
        <strain evidence="2">39726</strain>
    </source>
</reference>
<name>A0A1J4MCE5_9CRYT</name>
<feature type="compositionally biased region" description="Polar residues" evidence="1">
    <location>
        <begin position="382"/>
        <end position="392"/>
    </location>
</feature>
<dbReference type="AlphaFoldDB" id="A0A1J4MCE5"/>
<evidence type="ECO:0000313" key="3">
    <source>
        <dbReference type="Proteomes" id="UP000186176"/>
    </source>
</evidence>
<dbReference type="Proteomes" id="UP000186176">
    <property type="component" value="Unassembled WGS sequence"/>
</dbReference>
<accession>A0A1J4MCE5</accession>
<feature type="compositionally biased region" description="Low complexity" evidence="1">
    <location>
        <begin position="393"/>
        <end position="414"/>
    </location>
</feature>
<dbReference type="RefSeq" id="XP_028873505.1">
    <property type="nucleotide sequence ID" value="XM_029017707.1"/>
</dbReference>